<proteinExistence type="predicted"/>
<evidence type="ECO:0000313" key="1">
    <source>
        <dbReference type="EMBL" id="XBS69670.1"/>
    </source>
</evidence>
<sequence>MRTNPARGKEVGLKTAYRRGFEPVPFYLTQSQSHEDAVVVLVRYRTPRVPPGLVSQAWDALFSRAVPDFL</sequence>
<reference evidence="1" key="1">
    <citation type="submission" date="2024-06" db="EMBL/GenBank/DDBJ databases">
        <authorList>
            <person name="Coelho C."/>
            <person name="Bento M."/>
            <person name="Garcia E."/>
            <person name="Camelo A."/>
            <person name="Brandao I."/>
            <person name="Espirito Santo C."/>
            <person name="Trovao J."/>
            <person name="Verissimo A."/>
            <person name="Costa J."/>
            <person name="Tiago I."/>
        </authorList>
    </citation>
    <scope>NUCLEOTIDE SEQUENCE</scope>
    <source>
        <strain evidence="1">KWT182</strain>
    </source>
</reference>
<dbReference type="AlphaFoldDB" id="A0AAU7Q9L1"/>
<organism evidence="1">
    <name type="scientific">Acerihabitans sp. KWT182</name>
    <dbReference type="NCBI Taxonomy" id="3157919"/>
    <lineage>
        <taxon>Bacteria</taxon>
        <taxon>Pseudomonadati</taxon>
        <taxon>Pseudomonadota</taxon>
        <taxon>Gammaproteobacteria</taxon>
        <taxon>Enterobacterales</taxon>
        <taxon>Pectobacteriaceae</taxon>
        <taxon>Acerihabitans</taxon>
    </lineage>
</organism>
<name>A0AAU7Q9L1_9GAMM</name>
<gene>
    <name evidence="1" type="ORF">ABK905_25730</name>
</gene>
<dbReference type="EMBL" id="CP157947">
    <property type="protein sequence ID" value="XBS69670.1"/>
    <property type="molecule type" value="Genomic_DNA"/>
</dbReference>
<protein>
    <submittedName>
        <fullName evidence="1">Uncharacterized protein</fullName>
    </submittedName>
</protein>
<accession>A0AAU7Q9L1</accession>